<organism evidence="16 17">
    <name type="scientific">Electrophorus electricus</name>
    <name type="common">Electric eel</name>
    <name type="synonym">Gymnotus electricus</name>
    <dbReference type="NCBI Taxonomy" id="8005"/>
    <lineage>
        <taxon>Eukaryota</taxon>
        <taxon>Metazoa</taxon>
        <taxon>Chordata</taxon>
        <taxon>Craniata</taxon>
        <taxon>Vertebrata</taxon>
        <taxon>Euteleostomi</taxon>
        <taxon>Actinopterygii</taxon>
        <taxon>Neopterygii</taxon>
        <taxon>Teleostei</taxon>
        <taxon>Ostariophysi</taxon>
        <taxon>Gymnotiformes</taxon>
        <taxon>Gymnotoidei</taxon>
        <taxon>Gymnotidae</taxon>
        <taxon>Electrophorus</taxon>
    </lineage>
</organism>
<evidence type="ECO:0000256" key="1">
    <source>
        <dbReference type="ARBA" id="ARBA00004651"/>
    </source>
</evidence>
<evidence type="ECO:0000256" key="14">
    <source>
        <dbReference type="RuleBase" id="RU363047"/>
    </source>
</evidence>
<keyword evidence="9" id="KW-1015">Disulfide bond</keyword>
<reference evidence="16" key="5">
    <citation type="submission" date="2025-09" db="UniProtKB">
        <authorList>
            <consortium name="Ensembl"/>
        </authorList>
    </citation>
    <scope>IDENTIFICATION</scope>
</reference>
<evidence type="ECO:0000256" key="13">
    <source>
        <dbReference type="RuleBase" id="RU000688"/>
    </source>
</evidence>
<evidence type="ECO:0000256" key="12">
    <source>
        <dbReference type="ARBA" id="ARBA00023224"/>
    </source>
</evidence>
<keyword evidence="5 14" id="KW-0552">Olfaction</keyword>
<reference evidence="16" key="4">
    <citation type="submission" date="2025-08" db="UniProtKB">
        <authorList>
            <consortium name="Ensembl"/>
        </authorList>
    </citation>
    <scope>IDENTIFICATION</scope>
</reference>
<gene>
    <name evidence="16" type="primary">LOC113585702</name>
</gene>
<protein>
    <recommendedName>
        <fullName evidence="14">Olfactory receptor</fullName>
    </recommendedName>
</protein>
<evidence type="ECO:0000256" key="7">
    <source>
        <dbReference type="ARBA" id="ARBA00023040"/>
    </source>
</evidence>
<comment type="subcellular location">
    <subcellularLocation>
        <location evidence="1 14">Cell membrane</location>
        <topology evidence="1 14">Multi-pass membrane protein</topology>
    </subcellularLocation>
</comment>
<dbReference type="PROSITE" id="PS50262">
    <property type="entry name" value="G_PROTEIN_RECEP_F1_2"/>
    <property type="match status" value="1"/>
</dbReference>
<keyword evidence="8 14" id="KW-0472">Membrane</keyword>
<keyword evidence="2 14" id="KW-1003">Cell membrane</keyword>
<feature type="transmembrane region" description="Helical" evidence="14">
    <location>
        <begin position="23"/>
        <end position="48"/>
    </location>
</feature>
<dbReference type="InterPro" id="IPR000276">
    <property type="entry name" value="GPCR_Rhodpsn"/>
</dbReference>
<dbReference type="GO" id="GO:0004930">
    <property type="term" value="F:G protein-coupled receptor activity"/>
    <property type="evidence" value="ECO:0007669"/>
    <property type="project" value="UniProtKB-KW"/>
</dbReference>
<name>A0A4W4FGI1_ELEEL</name>
<dbReference type="RefSeq" id="XP_026879165.2">
    <property type="nucleotide sequence ID" value="XM_027023364.2"/>
</dbReference>
<dbReference type="InterPro" id="IPR017452">
    <property type="entry name" value="GPCR_Rhodpsn_7TM"/>
</dbReference>
<feature type="transmembrane region" description="Helical" evidence="14">
    <location>
        <begin position="57"/>
        <end position="76"/>
    </location>
</feature>
<dbReference type="GeneTree" id="ENSGT01030000234640"/>
<keyword evidence="11" id="KW-0325">Glycoprotein</keyword>
<feature type="domain" description="G-protein coupled receptors family 1 profile" evidence="15">
    <location>
        <begin position="39"/>
        <end position="288"/>
    </location>
</feature>
<evidence type="ECO:0000256" key="3">
    <source>
        <dbReference type="ARBA" id="ARBA00022606"/>
    </source>
</evidence>
<evidence type="ECO:0000256" key="10">
    <source>
        <dbReference type="ARBA" id="ARBA00023170"/>
    </source>
</evidence>
<keyword evidence="3 14" id="KW-0716">Sensory transduction</keyword>
<keyword evidence="10 13" id="KW-0675">Receptor</keyword>
<evidence type="ECO:0000256" key="9">
    <source>
        <dbReference type="ARBA" id="ARBA00023157"/>
    </source>
</evidence>
<accession>A0A4W4FGI1</accession>
<dbReference type="InterPro" id="IPR052921">
    <property type="entry name" value="GPCR1_Superfamily_Member"/>
</dbReference>
<keyword evidence="12 13" id="KW-0807">Transducer</keyword>
<dbReference type="Pfam" id="PF13853">
    <property type="entry name" value="7tm_4"/>
    <property type="match status" value="1"/>
</dbReference>
<feature type="transmembrane region" description="Helical" evidence="14">
    <location>
        <begin position="195"/>
        <end position="216"/>
    </location>
</feature>
<reference evidence="17" key="1">
    <citation type="journal article" date="2014" name="Science">
        <title>Nonhuman genetics. Genomic basis for the convergent evolution of electric organs.</title>
        <authorList>
            <person name="Gallant J.R."/>
            <person name="Traeger L.L."/>
            <person name="Volkening J.D."/>
            <person name="Moffett H."/>
            <person name="Chen P.H."/>
            <person name="Novina C.D."/>
            <person name="Phillips G.N.Jr."/>
            <person name="Anand R."/>
            <person name="Wells G.B."/>
            <person name="Pinch M."/>
            <person name="Guth R."/>
            <person name="Unguez G.A."/>
            <person name="Albert J.S."/>
            <person name="Zakon H.H."/>
            <person name="Samanta M.P."/>
            <person name="Sussman M.R."/>
        </authorList>
    </citation>
    <scope>NUCLEOTIDE SEQUENCE [LARGE SCALE GENOMIC DNA]</scope>
</reference>
<evidence type="ECO:0000259" key="15">
    <source>
        <dbReference type="PROSITE" id="PS50262"/>
    </source>
</evidence>
<evidence type="ECO:0000256" key="5">
    <source>
        <dbReference type="ARBA" id="ARBA00022725"/>
    </source>
</evidence>
<keyword evidence="6 14" id="KW-1133">Transmembrane helix</keyword>
<reference evidence="16" key="3">
    <citation type="submission" date="2020-05" db="EMBL/GenBank/DDBJ databases">
        <title>Electrophorus electricus (electric eel) genome, fEleEle1, primary haplotype.</title>
        <authorList>
            <person name="Myers G."/>
            <person name="Meyer A."/>
            <person name="Fedrigo O."/>
            <person name="Formenti G."/>
            <person name="Rhie A."/>
            <person name="Tracey A."/>
            <person name="Sims Y."/>
            <person name="Jarvis E.D."/>
        </authorList>
    </citation>
    <scope>NUCLEOTIDE SEQUENCE [LARGE SCALE GENOMIC DNA]</scope>
</reference>
<proteinExistence type="inferred from homology"/>
<dbReference type="GO" id="GO:0005549">
    <property type="term" value="F:odorant binding"/>
    <property type="evidence" value="ECO:0007669"/>
    <property type="project" value="TreeGrafter"/>
</dbReference>
<feature type="transmembrane region" description="Helical" evidence="14">
    <location>
        <begin position="268"/>
        <end position="290"/>
    </location>
</feature>
<dbReference type="PROSITE" id="PS00237">
    <property type="entry name" value="G_PROTEIN_RECEP_F1_1"/>
    <property type="match status" value="1"/>
</dbReference>
<evidence type="ECO:0000256" key="6">
    <source>
        <dbReference type="ARBA" id="ARBA00022989"/>
    </source>
</evidence>
<dbReference type="KEGG" id="eee:113585702"/>
<dbReference type="PANTHER" id="PTHR26451">
    <property type="entry name" value="G_PROTEIN_RECEP_F1_2 DOMAIN-CONTAINING PROTEIN"/>
    <property type="match status" value="1"/>
</dbReference>
<evidence type="ECO:0000256" key="2">
    <source>
        <dbReference type="ARBA" id="ARBA00022475"/>
    </source>
</evidence>
<evidence type="ECO:0000256" key="11">
    <source>
        <dbReference type="ARBA" id="ARBA00023180"/>
    </source>
</evidence>
<dbReference type="Proteomes" id="UP000314983">
    <property type="component" value="Chromosome 8"/>
</dbReference>
<dbReference type="AlphaFoldDB" id="A0A4W4FGI1"/>
<keyword evidence="4 13" id="KW-0812">Transmembrane</keyword>
<dbReference type="Ensembl" id="ENSEEET00000024241.2">
    <property type="protein sequence ID" value="ENSEEEP00000023969.2"/>
    <property type="gene ID" value="ENSEEEG00000024948.1"/>
</dbReference>
<evidence type="ECO:0000256" key="4">
    <source>
        <dbReference type="ARBA" id="ARBA00022692"/>
    </source>
</evidence>
<reference evidence="17" key="2">
    <citation type="journal article" date="2017" name="Sci. Adv.">
        <title>A tail of two voltages: Proteomic comparison of the three electric organs of the electric eel.</title>
        <authorList>
            <person name="Traeger L.L."/>
            <person name="Sabat G."/>
            <person name="Barrett-Wilt G.A."/>
            <person name="Wells G.B."/>
            <person name="Sussman M.R."/>
        </authorList>
    </citation>
    <scope>NUCLEOTIDE SEQUENCE [LARGE SCALE GENOMIC DNA]</scope>
</reference>
<keyword evidence="7 13" id="KW-0297">G-protein coupled receptor</keyword>
<sequence length="312" mass="36183">MDYSRNVTYFTLEGHIELEKYRYVYFIITLIVYLLIIFLNFVVIYVIFTNKCLHEPMYIFIAALLCNTLLGSTVLYPKLLIDFLSETQVVSYEACTFQSCSIYTIMSSEFMLISAMAYDRYVSICKPFQYATLVKISTVKKILFCCWFLPTCENGIALILTHQIKTCKFKLNRIYCNNYVVMKLGCGDISVRSSYGVFVIIVSVCPPVVFIVFSYMKILAISFKNSPNFRNKALRTCLPHIFVFISFTVTSCFEVISSRLESNIPQIIAMILSVENFVIPPLLNPVIYGLKVQEILNRIKIIFWKRKTKIYF</sequence>
<evidence type="ECO:0000256" key="8">
    <source>
        <dbReference type="ARBA" id="ARBA00023136"/>
    </source>
</evidence>
<dbReference type="PRINTS" id="PR00245">
    <property type="entry name" value="OLFACTORYR"/>
</dbReference>
<comment type="similarity">
    <text evidence="13">Belongs to the G-protein coupled receptor 1 family.</text>
</comment>
<dbReference type="PRINTS" id="PR00237">
    <property type="entry name" value="GPCRRHODOPSN"/>
</dbReference>
<keyword evidence="17" id="KW-1185">Reference proteome</keyword>
<dbReference type="GO" id="GO:0004984">
    <property type="term" value="F:olfactory receptor activity"/>
    <property type="evidence" value="ECO:0007669"/>
    <property type="project" value="InterPro"/>
</dbReference>
<feature type="transmembrane region" description="Helical" evidence="14">
    <location>
        <begin position="237"/>
        <end position="256"/>
    </location>
</feature>
<dbReference type="OMA" id="MIMTKNT"/>
<dbReference type="Gene3D" id="1.20.1070.10">
    <property type="entry name" value="Rhodopsin 7-helix transmembrane proteins"/>
    <property type="match status" value="1"/>
</dbReference>
<evidence type="ECO:0000313" key="16">
    <source>
        <dbReference type="Ensembl" id="ENSEEEP00000023969.2"/>
    </source>
</evidence>
<dbReference type="SUPFAM" id="SSF81321">
    <property type="entry name" value="Family A G protein-coupled receptor-like"/>
    <property type="match status" value="1"/>
</dbReference>
<dbReference type="GO" id="GO:0005886">
    <property type="term" value="C:plasma membrane"/>
    <property type="evidence" value="ECO:0007669"/>
    <property type="project" value="UniProtKB-SubCell"/>
</dbReference>
<dbReference type="GeneID" id="113585702"/>
<dbReference type="InterPro" id="IPR000725">
    <property type="entry name" value="Olfact_rcpt"/>
</dbReference>
<dbReference type="FunFam" id="1.20.1070.10:FF:000024">
    <property type="entry name" value="Olfactory receptor"/>
    <property type="match status" value="1"/>
</dbReference>
<dbReference type="PANTHER" id="PTHR26451:SF860">
    <property type="entry name" value="ODORANT RECEPTOR-RELATED"/>
    <property type="match status" value="1"/>
</dbReference>
<evidence type="ECO:0000313" key="17">
    <source>
        <dbReference type="Proteomes" id="UP000314983"/>
    </source>
</evidence>